<reference evidence="1 2" key="1">
    <citation type="submission" date="2019-04" db="EMBL/GenBank/DDBJ databases">
        <authorList>
            <person name="Li J."/>
        </authorList>
    </citation>
    <scope>NUCLEOTIDE SEQUENCE [LARGE SCALE GENOMIC DNA]</scope>
    <source>
        <strain evidence="1 2">CCTCC AB2016182</strain>
    </source>
</reference>
<dbReference type="EMBL" id="SUNH01000017">
    <property type="protein sequence ID" value="TJZ83353.1"/>
    <property type="molecule type" value="Genomic_DNA"/>
</dbReference>
<organism evidence="1 2">
    <name type="scientific">Paracoccus hibiscisoli</name>
    <dbReference type="NCBI Taxonomy" id="2023261"/>
    <lineage>
        <taxon>Bacteria</taxon>
        <taxon>Pseudomonadati</taxon>
        <taxon>Pseudomonadota</taxon>
        <taxon>Alphaproteobacteria</taxon>
        <taxon>Rhodobacterales</taxon>
        <taxon>Paracoccaceae</taxon>
        <taxon>Paracoccus</taxon>
    </lineage>
</organism>
<gene>
    <name evidence="1" type="ORF">FA740_12905</name>
</gene>
<proteinExistence type="predicted"/>
<dbReference type="RefSeq" id="WP_136857188.1">
    <property type="nucleotide sequence ID" value="NZ_SUNH01000017.1"/>
</dbReference>
<name>A0A4U0QNA5_9RHOB</name>
<dbReference type="AlphaFoldDB" id="A0A4U0QNA5"/>
<sequence>MSRHIADQPRTRGNARLTAFLRQARAALPHPATLQLQSRPKTRDAAVKPAHYLRIERGQQA</sequence>
<comment type="caution">
    <text evidence="1">The sequence shown here is derived from an EMBL/GenBank/DDBJ whole genome shotgun (WGS) entry which is preliminary data.</text>
</comment>
<accession>A0A4U0QNA5</accession>
<dbReference type="Proteomes" id="UP000306223">
    <property type="component" value="Unassembled WGS sequence"/>
</dbReference>
<protein>
    <submittedName>
        <fullName evidence="1">Uncharacterized protein</fullName>
    </submittedName>
</protein>
<evidence type="ECO:0000313" key="1">
    <source>
        <dbReference type="EMBL" id="TJZ83353.1"/>
    </source>
</evidence>
<dbReference type="OrthoDB" id="7874235at2"/>
<evidence type="ECO:0000313" key="2">
    <source>
        <dbReference type="Proteomes" id="UP000306223"/>
    </source>
</evidence>
<keyword evidence="2" id="KW-1185">Reference proteome</keyword>